<evidence type="ECO:0000256" key="3">
    <source>
        <dbReference type="SAM" id="Phobius"/>
    </source>
</evidence>
<comment type="subcellular location">
    <subcellularLocation>
        <location evidence="1">Cell surface</location>
    </subcellularLocation>
</comment>
<keyword evidence="3" id="KW-1133">Transmembrane helix</keyword>
<dbReference type="NCBIfam" id="TIGR02532">
    <property type="entry name" value="IV_pilin_GFxxxE"/>
    <property type="match status" value="1"/>
</dbReference>
<dbReference type="EMBL" id="AMCK01000010">
    <property type="protein sequence ID" value="EKB44960.1"/>
    <property type="molecule type" value="Genomic_DNA"/>
</dbReference>
<dbReference type="Pfam" id="PF07963">
    <property type="entry name" value="N_methyl"/>
    <property type="match status" value="1"/>
</dbReference>
<dbReference type="GO" id="GO:0009986">
    <property type="term" value="C:cell surface"/>
    <property type="evidence" value="ECO:0007669"/>
    <property type="project" value="UniProtKB-SubCell"/>
</dbReference>
<keyword evidence="5" id="KW-1185">Reference proteome</keyword>
<organism evidence="4 5">
    <name type="scientific">Solibacillus isronensis B3W22</name>
    <dbReference type="NCBI Taxonomy" id="1224748"/>
    <lineage>
        <taxon>Bacteria</taxon>
        <taxon>Bacillati</taxon>
        <taxon>Bacillota</taxon>
        <taxon>Bacilli</taxon>
        <taxon>Bacillales</taxon>
        <taxon>Caryophanaceae</taxon>
        <taxon>Solibacillus</taxon>
    </lineage>
</organism>
<keyword evidence="3" id="KW-0472">Membrane</keyword>
<keyword evidence="2" id="KW-0178">Competence</keyword>
<name>K1KLB9_9BACL</name>
<dbReference type="InterPro" id="IPR012902">
    <property type="entry name" value="N_methyl_site"/>
</dbReference>
<dbReference type="GO" id="GO:0030420">
    <property type="term" value="P:establishment of competence for transformation"/>
    <property type="evidence" value="ECO:0007669"/>
    <property type="project" value="UniProtKB-KW"/>
</dbReference>
<evidence type="ECO:0000256" key="1">
    <source>
        <dbReference type="ARBA" id="ARBA00004241"/>
    </source>
</evidence>
<dbReference type="PROSITE" id="PS00409">
    <property type="entry name" value="PROKAR_NTER_METHYL"/>
    <property type="match status" value="1"/>
</dbReference>
<keyword evidence="3" id="KW-0812">Transmembrane</keyword>
<reference evidence="4 5" key="1">
    <citation type="journal article" date="2012" name="J. Bacteriol.">
        <title>Draft Genome Sequence of Bacillus isronensis Strain B3W22, Isolated from the Upper Atmosphere.</title>
        <authorList>
            <person name="Shivaji S."/>
            <person name="Ara S."/>
            <person name="Singh S.K."/>
            <person name="Bandi S."/>
            <person name="Singh A."/>
            <person name="Pinnaka A.K."/>
        </authorList>
    </citation>
    <scope>NUCLEOTIDE SEQUENCE [LARGE SCALE GENOMIC DNA]</scope>
    <source>
        <strain evidence="4 5">B3W22</strain>
    </source>
</reference>
<dbReference type="PATRIC" id="fig|1224748.3.peg.2062"/>
<comment type="caution">
    <text evidence="4">The sequence shown here is derived from an EMBL/GenBank/DDBJ whole genome shotgun (WGS) entry which is preliminary data.</text>
</comment>
<dbReference type="AlphaFoldDB" id="K1KLB9"/>
<accession>K1KLB9</accession>
<evidence type="ECO:0000313" key="5">
    <source>
        <dbReference type="Proteomes" id="UP000004738"/>
    </source>
</evidence>
<evidence type="ECO:0008006" key="6">
    <source>
        <dbReference type="Google" id="ProtNLM"/>
    </source>
</evidence>
<dbReference type="Proteomes" id="UP000004738">
    <property type="component" value="Unassembled WGS sequence"/>
</dbReference>
<protein>
    <recommendedName>
        <fullName evidence="6">Tfp pilus assembly protein PilW</fullName>
    </recommendedName>
</protein>
<gene>
    <name evidence="4" type="ORF">B857_02082</name>
</gene>
<sequence length="203" mass="22567">MFQLNKTITNQKGLSLVELLATIVLTGIVSLLIFSIATKALENTTIISQETIIRDEADIIVSKFIKVLYSIRQDQIIRNITTGGDSYIEVTTDLSKCRRDEGGGFLDTDGKPISIDRLCKPTLQPIGFKTANGITKIHILNEEYKIVNKDVKILPTSKLNGNPQETNVYEIVLNLASTKTRGNNPTTKEMTFKNEIQPIVNSK</sequence>
<feature type="transmembrane region" description="Helical" evidence="3">
    <location>
        <begin position="16"/>
        <end position="37"/>
    </location>
</feature>
<evidence type="ECO:0000256" key="2">
    <source>
        <dbReference type="ARBA" id="ARBA00023287"/>
    </source>
</evidence>
<evidence type="ECO:0000313" key="4">
    <source>
        <dbReference type="EMBL" id="EKB44960.1"/>
    </source>
</evidence>
<proteinExistence type="predicted"/>